<dbReference type="RefSeq" id="WP_008043390.1">
    <property type="nucleotide sequence ID" value="NZ_CH724150.1"/>
</dbReference>
<proteinExistence type="inferred from homology"/>
<dbReference type="AlphaFoldDB" id="A4BDR1"/>
<dbReference type="InterPro" id="IPR042072">
    <property type="entry name" value="DsrC-like_C"/>
</dbReference>
<sequence>MAYERDHLGFLQDARQWDMQWVHQSAEALNLEITDIDEQIIQALRDFYFEYDLSPAMRPLVKHIKQTVGPDQGNSIWLMQRYGESPARTLALLAGLPKPKNCL</sequence>
<dbReference type="GO" id="GO:0002143">
    <property type="term" value="P:tRNA wobble position uridine thiolation"/>
    <property type="evidence" value="ECO:0007669"/>
    <property type="project" value="TreeGrafter"/>
</dbReference>
<dbReference type="InterPro" id="IPR025526">
    <property type="entry name" value="DsrC-like_dom_sf"/>
</dbReference>
<evidence type="ECO:0000256" key="1">
    <source>
        <dbReference type="ARBA" id="ARBA00004496"/>
    </source>
</evidence>
<evidence type="ECO:0000256" key="4">
    <source>
        <dbReference type="PIRSR" id="PIRSR006223-50"/>
    </source>
</evidence>
<dbReference type="PANTHER" id="PTHR37010">
    <property type="entry name" value="SULFURTRANSFERASE TUSE"/>
    <property type="match status" value="1"/>
</dbReference>
<accession>A4BDR1</accession>
<keyword evidence="2" id="KW-0963">Cytoplasm</keyword>
<dbReference type="PANTHER" id="PTHR37010:SF1">
    <property type="entry name" value="SULFURTRANSFERASE TUSE"/>
    <property type="match status" value="1"/>
</dbReference>
<dbReference type="Gene3D" id="1.10.10.370">
    <property type="entry name" value="DsrC-like protein, C-terminal domain"/>
    <property type="match status" value="1"/>
</dbReference>
<dbReference type="Proteomes" id="UP000005953">
    <property type="component" value="Unassembled WGS sequence"/>
</dbReference>
<dbReference type="GO" id="GO:0016740">
    <property type="term" value="F:transferase activity"/>
    <property type="evidence" value="ECO:0007669"/>
    <property type="project" value="UniProtKB-KW"/>
</dbReference>
<comment type="subcellular location">
    <subcellularLocation>
        <location evidence="1">Cytoplasm</location>
    </subcellularLocation>
</comment>
<dbReference type="Pfam" id="PF04358">
    <property type="entry name" value="DsrC"/>
    <property type="match status" value="1"/>
</dbReference>
<evidence type="ECO:0000313" key="6">
    <source>
        <dbReference type="Proteomes" id="UP000005953"/>
    </source>
</evidence>
<reference evidence="5 6" key="1">
    <citation type="submission" date="2006-02" db="EMBL/GenBank/DDBJ databases">
        <authorList>
            <person name="Pinhassi J."/>
            <person name="Pedros-Alio C."/>
            <person name="Ferriera S."/>
            <person name="Johnson J."/>
            <person name="Kravitz S."/>
            <person name="Halpern A."/>
            <person name="Remington K."/>
            <person name="Beeson K."/>
            <person name="Tran B."/>
            <person name="Rogers Y.-H."/>
            <person name="Friedman R."/>
            <person name="Venter J.C."/>
        </authorList>
    </citation>
    <scope>NUCLEOTIDE SEQUENCE [LARGE SCALE GENOMIC DNA]</scope>
    <source>
        <strain evidence="5 6">MED297</strain>
    </source>
</reference>
<evidence type="ECO:0000256" key="3">
    <source>
        <dbReference type="PIRNR" id="PIRNR006223"/>
    </source>
</evidence>
<dbReference type="STRING" id="314283.MED297_15964"/>
<dbReference type="GO" id="GO:0097163">
    <property type="term" value="F:sulfur carrier activity"/>
    <property type="evidence" value="ECO:0007669"/>
    <property type="project" value="TreeGrafter"/>
</dbReference>
<keyword evidence="3" id="KW-0808">Transferase</keyword>
<dbReference type="InterPro" id="IPR007453">
    <property type="entry name" value="DsrC/TusE"/>
</dbReference>
<feature type="active site" description="Cysteine persulfide intermediate" evidence="4">
    <location>
        <position position="102"/>
    </location>
</feature>
<dbReference type="EMBL" id="AAOE01000008">
    <property type="protein sequence ID" value="EAR09670.1"/>
    <property type="molecule type" value="Genomic_DNA"/>
</dbReference>
<dbReference type="EC" id="2.8.1.-" evidence="3"/>
<comment type="caution">
    <text evidence="5">The sequence shown here is derived from an EMBL/GenBank/DDBJ whole genome shotgun (WGS) entry which is preliminary data.</text>
</comment>
<keyword evidence="6" id="KW-1185">Reference proteome</keyword>
<dbReference type="GO" id="GO:0005737">
    <property type="term" value="C:cytoplasm"/>
    <property type="evidence" value="ECO:0007669"/>
    <property type="project" value="UniProtKB-SubCell"/>
</dbReference>
<name>A4BDR1_9GAMM</name>
<comment type="similarity">
    <text evidence="3">Belongs to the dsrC/tusE family.</text>
</comment>
<dbReference type="SUPFAM" id="SSF69721">
    <property type="entry name" value="DsrC, the gamma subunit of dissimilatory sulfite reductase"/>
    <property type="match status" value="1"/>
</dbReference>
<organism evidence="5 6">
    <name type="scientific">Reinekea blandensis MED297</name>
    <dbReference type="NCBI Taxonomy" id="314283"/>
    <lineage>
        <taxon>Bacteria</taxon>
        <taxon>Pseudomonadati</taxon>
        <taxon>Pseudomonadota</taxon>
        <taxon>Gammaproteobacteria</taxon>
        <taxon>Oceanospirillales</taxon>
        <taxon>Saccharospirillaceae</taxon>
        <taxon>Reinekea</taxon>
    </lineage>
</organism>
<comment type="function">
    <text evidence="3">Part of a sulfur-relay system.</text>
</comment>
<gene>
    <name evidence="5" type="ORF">MED297_15964</name>
</gene>
<protein>
    <recommendedName>
        <fullName evidence="3">Sulfurtransferase</fullName>
        <ecNumber evidence="3">2.8.1.-</ecNumber>
    </recommendedName>
</protein>
<dbReference type="PIRSF" id="PIRSF006223">
    <property type="entry name" value="DsrC_TusE"/>
    <property type="match status" value="1"/>
</dbReference>
<dbReference type="HOGENOM" id="CLU_153199_1_0_6"/>
<evidence type="ECO:0000256" key="2">
    <source>
        <dbReference type="ARBA" id="ARBA00022490"/>
    </source>
</evidence>
<dbReference type="NCBIfam" id="TIGR03342">
    <property type="entry name" value="dsrC_tusE_dsvC"/>
    <property type="match status" value="1"/>
</dbReference>
<dbReference type="OrthoDB" id="9786347at2"/>
<evidence type="ECO:0000313" key="5">
    <source>
        <dbReference type="EMBL" id="EAR09670.1"/>
    </source>
</evidence>